<dbReference type="Pfam" id="PF00561">
    <property type="entry name" value="Abhydrolase_1"/>
    <property type="match status" value="1"/>
</dbReference>
<dbReference type="PANTHER" id="PTHR46118">
    <property type="entry name" value="PROTEIN ABHD11"/>
    <property type="match status" value="1"/>
</dbReference>
<dbReference type="EMBL" id="CP013690">
    <property type="protein sequence ID" value="ALU26155.1"/>
    <property type="molecule type" value="Genomic_DNA"/>
</dbReference>
<dbReference type="InterPro" id="IPR000639">
    <property type="entry name" value="Epox_hydrolase-like"/>
</dbReference>
<dbReference type="GO" id="GO:0016787">
    <property type="term" value="F:hydrolase activity"/>
    <property type="evidence" value="ECO:0007669"/>
    <property type="project" value="UniProtKB-KW"/>
</dbReference>
<dbReference type="Proteomes" id="UP000069030">
    <property type="component" value="Chromosome"/>
</dbReference>
<gene>
    <name evidence="1" type="ORF">AS202_08330</name>
</gene>
<dbReference type="PRINTS" id="PR00111">
    <property type="entry name" value="ABHYDROLASE"/>
</dbReference>
<proteinExistence type="predicted"/>
<dbReference type="InterPro" id="IPR029058">
    <property type="entry name" value="AB_hydrolase_fold"/>
</dbReference>
<dbReference type="PRINTS" id="PR00412">
    <property type="entry name" value="EPOXHYDRLASE"/>
</dbReference>
<dbReference type="RefSeq" id="WP_006257331.1">
    <property type="nucleotide sequence ID" value="NZ_BCMQ01000001.1"/>
</dbReference>
<dbReference type="AlphaFoldDB" id="A0A0S7E5U1"/>
<protein>
    <submittedName>
        <fullName evidence="1">Alpha/beta hydrolase</fullName>
    </submittedName>
</protein>
<dbReference type="eggNOG" id="COG0596">
    <property type="taxonomic scope" value="Bacteria"/>
</dbReference>
<dbReference type="KEGG" id="mod:AS202_08330"/>
<organism evidence="1 2">
    <name type="scientific">Myroides odoratimimus</name>
    <dbReference type="NCBI Taxonomy" id="76832"/>
    <lineage>
        <taxon>Bacteria</taxon>
        <taxon>Pseudomonadati</taxon>
        <taxon>Bacteroidota</taxon>
        <taxon>Flavobacteriia</taxon>
        <taxon>Flavobacteriales</taxon>
        <taxon>Flavobacteriaceae</taxon>
        <taxon>Myroides</taxon>
    </lineage>
</organism>
<dbReference type="SUPFAM" id="SSF53474">
    <property type="entry name" value="alpha/beta-Hydrolases"/>
    <property type="match status" value="1"/>
</dbReference>
<dbReference type="Gene3D" id="3.40.50.1820">
    <property type="entry name" value="alpha/beta hydrolase"/>
    <property type="match status" value="1"/>
</dbReference>
<accession>A0A0S7E5U1</accession>
<sequence>MADILYSKIEGEGIPLIVMHGYMGMSDNWNTFGKQMAEVGYEVHLLDLRNHGRSFHSDDWSYDFMVEDIVRYMDYHAICDAIILGHSMGGKVAMKLATRYPAKVEKLIVADISPRSYAPHHQDILAALNAVDFSTKPSRKEVEETIASHIPEIGTRLFLLKSLYWVEPGQLGFRFNLNAFNQNEDVVGEGVEEGAEYTGDTLFIRGGNSKYIQEKDEVLIQEHFPNAIIKTIPNTGHWLHAENPQMFFDIVKEFLG</sequence>
<evidence type="ECO:0000313" key="1">
    <source>
        <dbReference type="EMBL" id="ALU26155.1"/>
    </source>
</evidence>
<keyword evidence="1" id="KW-0378">Hydrolase</keyword>
<evidence type="ECO:0000313" key="2">
    <source>
        <dbReference type="Proteomes" id="UP000069030"/>
    </source>
</evidence>
<dbReference type="InterPro" id="IPR000073">
    <property type="entry name" value="AB_hydrolase_1"/>
</dbReference>
<dbReference type="PANTHER" id="PTHR46118:SF4">
    <property type="entry name" value="PROTEIN ABHD11"/>
    <property type="match status" value="1"/>
</dbReference>
<name>A0A0S7E5U1_9FLAO</name>
<reference evidence="1 2" key="1">
    <citation type="journal article" date="2016" name="J. Zhejiang Univ. Sci. B">
        <title>Antibiotic resistance mechanisms of Myroides sp.</title>
        <authorList>
            <person name="Hu S."/>
            <person name="Yuan S."/>
            <person name="Qu H."/>
            <person name="Jiang T."/>
            <person name="Zhou Y."/>
            <person name="Wang M."/>
            <person name="Ming D."/>
        </authorList>
    </citation>
    <scope>NUCLEOTIDE SEQUENCE [LARGE SCALE GENOMIC DNA]</scope>
    <source>
        <strain evidence="1 2">PR63039</strain>
    </source>
</reference>